<dbReference type="Proteomes" id="UP001195483">
    <property type="component" value="Unassembled WGS sequence"/>
</dbReference>
<proteinExistence type="predicted"/>
<evidence type="ECO:0000313" key="2">
    <source>
        <dbReference type="Proteomes" id="UP001195483"/>
    </source>
</evidence>
<reference evidence="1" key="3">
    <citation type="submission" date="2023-05" db="EMBL/GenBank/DDBJ databases">
        <authorList>
            <person name="Smith C.H."/>
        </authorList>
    </citation>
    <scope>NUCLEOTIDE SEQUENCE</scope>
    <source>
        <strain evidence="1">CHS0354</strain>
        <tissue evidence="1">Mantle</tissue>
    </source>
</reference>
<gene>
    <name evidence="1" type="ORF">CHS0354_029742</name>
</gene>
<dbReference type="AlphaFoldDB" id="A0AAE0TH36"/>
<accession>A0AAE0TH36</accession>
<evidence type="ECO:0000313" key="1">
    <source>
        <dbReference type="EMBL" id="KAK3610281.1"/>
    </source>
</evidence>
<name>A0AAE0TH36_9BIVA</name>
<dbReference type="EMBL" id="JAEAOA010001777">
    <property type="protein sequence ID" value="KAK3610281.1"/>
    <property type="molecule type" value="Genomic_DNA"/>
</dbReference>
<organism evidence="1 2">
    <name type="scientific">Potamilus streckersoni</name>
    <dbReference type="NCBI Taxonomy" id="2493646"/>
    <lineage>
        <taxon>Eukaryota</taxon>
        <taxon>Metazoa</taxon>
        <taxon>Spiralia</taxon>
        <taxon>Lophotrochozoa</taxon>
        <taxon>Mollusca</taxon>
        <taxon>Bivalvia</taxon>
        <taxon>Autobranchia</taxon>
        <taxon>Heteroconchia</taxon>
        <taxon>Palaeoheterodonta</taxon>
        <taxon>Unionida</taxon>
        <taxon>Unionoidea</taxon>
        <taxon>Unionidae</taxon>
        <taxon>Ambleminae</taxon>
        <taxon>Lampsilini</taxon>
        <taxon>Potamilus</taxon>
    </lineage>
</organism>
<sequence>MYERMPVTPGAIIVKFTFNYRVGTNYFIKESCPETYRWKGGGGRGERINSTVPELYSPYRFHGKFRNPGVVIDQRVGGIQWNPSWNSNDIP</sequence>
<protein>
    <submittedName>
        <fullName evidence="1">Uncharacterized protein</fullName>
    </submittedName>
</protein>
<comment type="caution">
    <text evidence="1">The sequence shown here is derived from an EMBL/GenBank/DDBJ whole genome shotgun (WGS) entry which is preliminary data.</text>
</comment>
<keyword evidence="2" id="KW-1185">Reference proteome</keyword>
<reference evidence="1" key="2">
    <citation type="journal article" date="2021" name="Genome Biol. Evol.">
        <title>Developing a high-quality reference genome for a parasitic bivalve with doubly uniparental inheritance (Bivalvia: Unionida).</title>
        <authorList>
            <person name="Smith C.H."/>
        </authorList>
    </citation>
    <scope>NUCLEOTIDE SEQUENCE</scope>
    <source>
        <strain evidence="1">CHS0354</strain>
        <tissue evidence="1">Mantle</tissue>
    </source>
</reference>
<reference evidence="1" key="1">
    <citation type="journal article" date="2021" name="Genome Biol. Evol.">
        <title>A High-Quality Reference Genome for a Parasitic Bivalve with Doubly Uniparental Inheritance (Bivalvia: Unionida).</title>
        <authorList>
            <person name="Smith C.H."/>
        </authorList>
    </citation>
    <scope>NUCLEOTIDE SEQUENCE</scope>
    <source>
        <strain evidence="1">CHS0354</strain>
    </source>
</reference>